<name>A0A382T2B7_9ZZZZ</name>
<organism evidence="1">
    <name type="scientific">marine metagenome</name>
    <dbReference type="NCBI Taxonomy" id="408172"/>
    <lineage>
        <taxon>unclassified sequences</taxon>
        <taxon>metagenomes</taxon>
        <taxon>ecological metagenomes</taxon>
    </lineage>
</organism>
<feature type="non-terminal residue" evidence="1">
    <location>
        <position position="37"/>
    </location>
</feature>
<proteinExistence type="predicted"/>
<reference evidence="1" key="1">
    <citation type="submission" date="2018-05" db="EMBL/GenBank/DDBJ databases">
        <authorList>
            <person name="Lanie J.A."/>
            <person name="Ng W.-L."/>
            <person name="Kazmierczak K.M."/>
            <person name="Andrzejewski T.M."/>
            <person name="Davidsen T.M."/>
            <person name="Wayne K.J."/>
            <person name="Tettelin H."/>
            <person name="Glass J.I."/>
            <person name="Rusch D."/>
            <person name="Podicherti R."/>
            <person name="Tsui H.-C.T."/>
            <person name="Winkler M.E."/>
        </authorList>
    </citation>
    <scope>NUCLEOTIDE SEQUENCE</scope>
</reference>
<evidence type="ECO:0000313" key="1">
    <source>
        <dbReference type="EMBL" id="SVD15905.1"/>
    </source>
</evidence>
<accession>A0A382T2B7</accession>
<sequence>MNPFEKIGSLKKYWDLLKEKLQDYSDPKEAQNWLDNN</sequence>
<protein>
    <submittedName>
        <fullName evidence="1">Uncharacterized protein</fullName>
    </submittedName>
</protein>
<gene>
    <name evidence="1" type="ORF">METZ01_LOCUS368759</name>
</gene>
<dbReference type="EMBL" id="UINC01133144">
    <property type="protein sequence ID" value="SVD15905.1"/>
    <property type="molecule type" value="Genomic_DNA"/>
</dbReference>
<dbReference type="AlphaFoldDB" id="A0A382T2B7"/>